<evidence type="ECO:0000313" key="2">
    <source>
        <dbReference type="Proteomes" id="UP000828390"/>
    </source>
</evidence>
<sequence length="120" mass="13800">MCLQSAPISVPCTARHIICHTCCGEMKALLERKCPDCNEEFEDHWKPVKLEKYQQQCNTFFLEAVTQLCFADEEPPSEEVLSKLLSYVTCTSKNMNIFDTGVDPNPVFRSFLLQLMMKSR</sequence>
<keyword evidence="2" id="KW-1185">Reference proteome</keyword>
<evidence type="ECO:0000313" key="1">
    <source>
        <dbReference type="EMBL" id="KAH3728239.1"/>
    </source>
</evidence>
<name>A0A9D4CMR4_DREPO</name>
<accession>A0A9D4CMR4</accession>
<dbReference type="Proteomes" id="UP000828390">
    <property type="component" value="Unassembled WGS sequence"/>
</dbReference>
<proteinExistence type="predicted"/>
<dbReference type="GO" id="GO:0004842">
    <property type="term" value="F:ubiquitin-protein transferase activity"/>
    <property type="evidence" value="ECO:0007669"/>
    <property type="project" value="InterPro"/>
</dbReference>
<gene>
    <name evidence="1" type="ORF">DPMN_054192</name>
</gene>
<organism evidence="1 2">
    <name type="scientific">Dreissena polymorpha</name>
    <name type="common">Zebra mussel</name>
    <name type="synonym">Mytilus polymorpha</name>
    <dbReference type="NCBI Taxonomy" id="45954"/>
    <lineage>
        <taxon>Eukaryota</taxon>
        <taxon>Metazoa</taxon>
        <taxon>Spiralia</taxon>
        <taxon>Lophotrochozoa</taxon>
        <taxon>Mollusca</taxon>
        <taxon>Bivalvia</taxon>
        <taxon>Autobranchia</taxon>
        <taxon>Heteroconchia</taxon>
        <taxon>Euheterodonta</taxon>
        <taxon>Imparidentia</taxon>
        <taxon>Neoheterodontei</taxon>
        <taxon>Myida</taxon>
        <taxon>Dreissenoidea</taxon>
        <taxon>Dreissenidae</taxon>
        <taxon>Dreissena</taxon>
    </lineage>
</organism>
<dbReference type="EMBL" id="JAIWYP010000012">
    <property type="protein sequence ID" value="KAH3728239.1"/>
    <property type="molecule type" value="Genomic_DNA"/>
</dbReference>
<dbReference type="AlphaFoldDB" id="A0A9D4CMR4"/>
<dbReference type="InterPro" id="IPR031248">
    <property type="entry name" value="RNF213"/>
</dbReference>
<dbReference type="PANTHER" id="PTHR22605">
    <property type="entry name" value="RZ-TYPE DOMAIN-CONTAINING PROTEIN"/>
    <property type="match status" value="1"/>
</dbReference>
<dbReference type="PANTHER" id="PTHR22605:SF16">
    <property type="entry name" value="E3 UBIQUITIN-PROTEIN LIGASE RNF213"/>
    <property type="match status" value="1"/>
</dbReference>
<protein>
    <submittedName>
        <fullName evidence="1">Uncharacterized protein</fullName>
    </submittedName>
</protein>
<reference evidence="1" key="2">
    <citation type="submission" date="2020-11" db="EMBL/GenBank/DDBJ databases">
        <authorList>
            <person name="McCartney M.A."/>
            <person name="Auch B."/>
            <person name="Kono T."/>
            <person name="Mallez S."/>
            <person name="Becker A."/>
            <person name="Gohl D.M."/>
            <person name="Silverstein K.A.T."/>
            <person name="Koren S."/>
            <person name="Bechman K.B."/>
            <person name="Herman A."/>
            <person name="Abrahante J.E."/>
            <person name="Garbe J."/>
        </authorList>
    </citation>
    <scope>NUCLEOTIDE SEQUENCE</scope>
    <source>
        <strain evidence="1">Duluth1</strain>
        <tissue evidence="1">Whole animal</tissue>
    </source>
</reference>
<comment type="caution">
    <text evidence="1">The sequence shown here is derived from an EMBL/GenBank/DDBJ whole genome shotgun (WGS) entry which is preliminary data.</text>
</comment>
<dbReference type="GO" id="GO:0016887">
    <property type="term" value="F:ATP hydrolysis activity"/>
    <property type="evidence" value="ECO:0007669"/>
    <property type="project" value="InterPro"/>
</dbReference>
<reference evidence="1" key="1">
    <citation type="journal article" date="2019" name="bioRxiv">
        <title>The Genome of the Zebra Mussel, Dreissena polymorpha: A Resource for Invasive Species Research.</title>
        <authorList>
            <person name="McCartney M.A."/>
            <person name="Auch B."/>
            <person name="Kono T."/>
            <person name="Mallez S."/>
            <person name="Zhang Y."/>
            <person name="Obille A."/>
            <person name="Becker A."/>
            <person name="Abrahante J.E."/>
            <person name="Garbe J."/>
            <person name="Badalamenti J.P."/>
            <person name="Herman A."/>
            <person name="Mangelson H."/>
            <person name="Liachko I."/>
            <person name="Sullivan S."/>
            <person name="Sone E.D."/>
            <person name="Koren S."/>
            <person name="Silverstein K.A.T."/>
            <person name="Beckman K.B."/>
            <person name="Gohl D.M."/>
        </authorList>
    </citation>
    <scope>NUCLEOTIDE SEQUENCE</scope>
    <source>
        <strain evidence="1">Duluth1</strain>
        <tissue evidence="1">Whole animal</tissue>
    </source>
</reference>